<accession>H0ELK8</accession>
<organism evidence="1 2">
    <name type="scientific">Glarea lozoyensis (strain ATCC 74030 / MF5533)</name>
    <dbReference type="NCBI Taxonomy" id="1104152"/>
    <lineage>
        <taxon>Eukaryota</taxon>
        <taxon>Fungi</taxon>
        <taxon>Dikarya</taxon>
        <taxon>Ascomycota</taxon>
        <taxon>Pezizomycotina</taxon>
        <taxon>Leotiomycetes</taxon>
        <taxon>Helotiales</taxon>
        <taxon>Helotiaceae</taxon>
        <taxon>Glarea</taxon>
    </lineage>
</organism>
<sequence>MYVQAQNFENPRFSYLLIKKTDIGHEVAYGRCGRNLDFDVRVSEKGKNWHCDAPIYERCPENTD</sequence>
<protein>
    <submittedName>
        <fullName evidence="1">Uncharacterized protein</fullName>
    </submittedName>
</protein>
<proteinExistence type="predicted"/>
<evidence type="ECO:0000313" key="2">
    <source>
        <dbReference type="Proteomes" id="UP000005446"/>
    </source>
</evidence>
<dbReference type="AlphaFoldDB" id="H0ELK8"/>
<evidence type="ECO:0000313" key="1">
    <source>
        <dbReference type="EMBL" id="EHL00587.1"/>
    </source>
</evidence>
<name>H0ELK8_GLAL7</name>
<gene>
    <name evidence="1" type="ORF">M7I_3472</name>
</gene>
<dbReference type="HOGENOM" id="CLU_2867835_0_0_1"/>
<reference evidence="1 2" key="1">
    <citation type="journal article" date="2012" name="Eukaryot. Cell">
        <title>Genome sequence of the fungus Glarea lozoyensis: the first genome sequence of a species from the Helotiaceae family.</title>
        <authorList>
            <person name="Youssar L."/>
            <person name="Gruening B.A."/>
            <person name="Erxleben A."/>
            <person name="Guenther S."/>
            <person name="Huettel W."/>
        </authorList>
    </citation>
    <scope>NUCLEOTIDE SEQUENCE [LARGE SCALE GENOMIC DNA]</scope>
    <source>
        <strain evidence="2">ATCC 74030 / MF5533</strain>
    </source>
</reference>
<comment type="caution">
    <text evidence="1">The sequence shown here is derived from an EMBL/GenBank/DDBJ whole genome shotgun (WGS) entry which is preliminary data.</text>
</comment>
<dbReference type="EMBL" id="AGUE01000078">
    <property type="protein sequence ID" value="EHL00587.1"/>
    <property type="molecule type" value="Genomic_DNA"/>
</dbReference>
<keyword evidence="2" id="KW-1185">Reference proteome</keyword>
<dbReference type="InParanoid" id="H0ELK8"/>
<dbReference type="Proteomes" id="UP000005446">
    <property type="component" value="Unassembled WGS sequence"/>
</dbReference>